<accession>A0ABP1RB00</accession>
<gene>
    <name evidence="2" type="ORF">ODALV1_LOCUS19176</name>
</gene>
<comment type="caution">
    <text evidence="2">The sequence shown here is derived from an EMBL/GenBank/DDBJ whole genome shotgun (WGS) entry which is preliminary data.</text>
</comment>
<keyword evidence="3" id="KW-1185">Reference proteome</keyword>
<keyword evidence="1" id="KW-0472">Membrane</keyword>
<evidence type="ECO:0000313" key="3">
    <source>
        <dbReference type="Proteomes" id="UP001642540"/>
    </source>
</evidence>
<dbReference type="Proteomes" id="UP001642540">
    <property type="component" value="Unassembled WGS sequence"/>
</dbReference>
<keyword evidence="1" id="KW-1133">Transmembrane helix</keyword>
<reference evidence="2 3" key="1">
    <citation type="submission" date="2024-08" db="EMBL/GenBank/DDBJ databases">
        <authorList>
            <person name="Cucini C."/>
            <person name="Frati F."/>
        </authorList>
    </citation>
    <scope>NUCLEOTIDE SEQUENCE [LARGE SCALE GENOMIC DNA]</scope>
</reference>
<sequence>MSDLVPSKYKWGASEANLKNLGGEIFRQSENPVMKSLYKKMQTDKNDLECLHKAATKNYACFDFDINSKFLIGVHFTDKYGYHPFHYAKDSVYFTAATFISRKGGIFMSHFDNFISQFYSMGIGEKTLTNDMVKVRKRIQEEAKASGDSYEAESKEAFDDANEHSPLSVGNVKAAFLMLAVGICLALPIFVIESAYKKCNNMHVVKYMP</sequence>
<dbReference type="EMBL" id="CAXLJM020000065">
    <property type="protein sequence ID" value="CAL8121005.1"/>
    <property type="molecule type" value="Genomic_DNA"/>
</dbReference>
<evidence type="ECO:0000313" key="2">
    <source>
        <dbReference type="EMBL" id="CAL8121005.1"/>
    </source>
</evidence>
<feature type="transmembrane region" description="Helical" evidence="1">
    <location>
        <begin position="174"/>
        <end position="192"/>
    </location>
</feature>
<evidence type="ECO:0000256" key="1">
    <source>
        <dbReference type="SAM" id="Phobius"/>
    </source>
</evidence>
<keyword evidence="1" id="KW-0812">Transmembrane</keyword>
<organism evidence="2 3">
    <name type="scientific">Orchesella dallaii</name>
    <dbReference type="NCBI Taxonomy" id="48710"/>
    <lineage>
        <taxon>Eukaryota</taxon>
        <taxon>Metazoa</taxon>
        <taxon>Ecdysozoa</taxon>
        <taxon>Arthropoda</taxon>
        <taxon>Hexapoda</taxon>
        <taxon>Collembola</taxon>
        <taxon>Entomobryomorpha</taxon>
        <taxon>Entomobryoidea</taxon>
        <taxon>Orchesellidae</taxon>
        <taxon>Orchesellinae</taxon>
        <taxon>Orchesella</taxon>
    </lineage>
</organism>
<name>A0ABP1RB00_9HEXA</name>
<proteinExistence type="predicted"/>
<protein>
    <submittedName>
        <fullName evidence="2">Uncharacterized protein</fullName>
    </submittedName>
</protein>